<dbReference type="PANTHER" id="PTHR40078:SF1">
    <property type="entry name" value="INTEGRAL MEMBRANE PROTEIN"/>
    <property type="match status" value="1"/>
</dbReference>
<dbReference type="Pfam" id="PF19700">
    <property type="entry name" value="DUF6198"/>
    <property type="match status" value="1"/>
</dbReference>
<keyword evidence="1" id="KW-1133">Transmembrane helix</keyword>
<keyword evidence="3" id="KW-1185">Reference proteome</keyword>
<protein>
    <submittedName>
        <fullName evidence="2">Putative membrane protein YczE</fullName>
    </submittedName>
</protein>
<dbReference type="PANTHER" id="PTHR40078">
    <property type="entry name" value="INTEGRAL MEMBRANE PROTEIN-RELATED"/>
    <property type="match status" value="1"/>
</dbReference>
<proteinExistence type="predicted"/>
<feature type="transmembrane region" description="Helical" evidence="1">
    <location>
        <begin position="12"/>
        <end position="33"/>
    </location>
</feature>
<dbReference type="RefSeq" id="WP_184239900.1">
    <property type="nucleotide sequence ID" value="NZ_JACHMJ010000001.1"/>
</dbReference>
<dbReference type="AlphaFoldDB" id="A0A841AS49"/>
<gene>
    <name evidence="2" type="ORF">HD599_003417</name>
</gene>
<dbReference type="EMBL" id="JACHMJ010000001">
    <property type="protein sequence ID" value="MBB5845094.1"/>
    <property type="molecule type" value="Genomic_DNA"/>
</dbReference>
<evidence type="ECO:0000256" key="1">
    <source>
        <dbReference type="SAM" id="Phobius"/>
    </source>
</evidence>
<name>A0A841AS49_9MICO</name>
<accession>A0A841AS49</accession>
<sequence>MNTSALLARRILQLLVGLFFYGFALSMMIRGAVGVPPWEVLSQGVAKQTGLPFGLLVNIIGALVLLLWIPIRQKPGIGTVANVLLLGPAAEFGLAVLPVAANVFEQVLLFAGGLALLAIASGLYIGARFGPGPRDGLMTGIHNRWGFKIWKVRTAIEVTVLTVGWLLGGNVGLGTLAFALFIGPMVGVTLPWLRVPTPAATRVEPVETPVAELVEAPDTPKPALS</sequence>
<comment type="caution">
    <text evidence="2">The sequence shown here is derived from an EMBL/GenBank/DDBJ whole genome shotgun (WGS) entry which is preliminary data.</text>
</comment>
<keyword evidence="1" id="KW-0812">Transmembrane</keyword>
<dbReference type="InterPro" id="IPR038750">
    <property type="entry name" value="YczE/YyaS-like"/>
</dbReference>
<dbReference type="Proteomes" id="UP000536685">
    <property type="component" value="Unassembled WGS sequence"/>
</dbReference>
<organism evidence="2 3">
    <name type="scientific">Conyzicola lurida</name>
    <dbReference type="NCBI Taxonomy" id="1172621"/>
    <lineage>
        <taxon>Bacteria</taxon>
        <taxon>Bacillati</taxon>
        <taxon>Actinomycetota</taxon>
        <taxon>Actinomycetes</taxon>
        <taxon>Micrococcales</taxon>
        <taxon>Microbacteriaceae</taxon>
        <taxon>Conyzicola</taxon>
    </lineage>
</organism>
<evidence type="ECO:0000313" key="3">
    <source>
        <dbReference type="Proteomes" id="UP000536685"/>
    </source>
</evidence>
<keyword evidence="1" id="KW-0472">Membrane</keyword>
<feature type="transmembrane region" description="Helical" evidence="1">
    <location>
        <begin position="53"/>
        <end position="71"/>
    </location>
</feature>
<feature type="transmembrane region" description="Helical" evidence="1">
    <location>
        <begin position="83"/>
        <end position="101"/>
    </location>
</feature>
<reference evidence="2 3" key="1">
    <citation type="submission" date="2020-08" db="EMBL/GenBank/DDBJ databases">
        <title>Sequencing the genomes of 1000 actinobacteria strains.</title>
        <authorList>
            <person name="Klenk H.-P."/>
        </authorList>
    </citation>
    <scope>NUCLEOTIDE SEQUENCE [LARGE SCALE GENOMIC DNA]</scope>
    <source>
        <strain evidence="2 3">DSM 105784</strain>
    </source>
</reference>
<feature type="transmembrane region" description="Helical" evidence="1">
    <location>
        <begin position="107"/>
        <end position="129"/>
    </location>
</feature>
<evidence type="ECO:0000313" key="2">
    <source>
        <dbReference type="EMBL" id="MBB5845094.1"/>
    </source>
</evidence>